<name>A0A914A3P5_PATMI</name>
<evidence type="ECO:0000256" key="1">
    <source>
        <dbReference type="ARBA" id="ARBA00022574"/>
    </source>
</evidence>
<sequence>MASNIAQNSAKDVLDAGEGNDQFFSAVVVTLALGAVIGLLMLVCGFGTSGRATGSAEQDENAQKTENKSKKSKSNQQGKRQQKQPGKRANQTTFSHAYLASTLKEHSSNVLDIDFSINGKYLASCAEDRTVRVWSVKEFREREHKCLRGNVEYDHATKIKFSPDCKAFITSLCTGNNIRVFKLAKKEDGTSSTITASLDFPKKHTSDIINIGLGSHAHGSFVMTAYKDTTIHIWDVKGDILQTIDTHHMSNNYAAVSPCGRFVASCGFTPDVKVWEVVFDKEGNFSDVKRVMDLKGHRASVYYFSFNVDSTRMATVSKDTTWKLWDTNVEYNKNQDPYLLLTGNYDHTGPSMLALSPDAHSLAIAAGSKIWVFDSATGEEKETFEDVHTQPITKIGFDSSNKFLVSCGDRHIRVFHNVVGYRSNIASMEKKIKSSTTNKSQKERLESQIAQMRDCLAEVLGEKPEGSKA</sequence>
<evidence type="ECO:0000256" key="2">
    <source>
        <dbReference type="ARBA" id="ARBA00022737"/>
    </source>
</evidence>
<dbReference type="SUPFAM" id="SSF50978">
    <property type="entry name" value="WD40 repeat-like"/>
    <property type="match status" value="1"/>
</dbReference>
<organism evidence="6 7">
    <name type="scientific">Patiria miniata</name>
    <name type="common">Bat star</name>
    <name type="synonym">Asterina miniata</name>
    <dbReference type="NCBI Taxonomy" id="46514"/>
    <lineage>
        <taxon>Eukaryota</taxon>
        <taxon>Metazoa</taxon>
        <taxon>Echinodermata</taxon>
        <taxon>Eleutherozoa</taxon>
        <taxon>Asterozoa</taxon>
        <taxon>Asteroidea</taxon>
        <taxon>Valvatacea</taxon>
        <taxon>Valvatida</taxon>
        <taxon>Asterinidae</taxon>
        <taxon>Patiria</taxon>
    </lineage>
</organism>
<feature type="transmembrane region" description="Helical" evidence="5">
    <location>
        <begin position="23"/>
        <end position="46"/>
    </location>
</feature>
<dbReference type="OMA" id="WDINVRY"/>
<dbReference type="InterPro" id="IPR019775">
    <property type="entry name" value="WD40_repeat_CS"/>
</dbReference>
<evidence type="ECO:0008006" key="8">
    <source>
        <dbReference type="Google" id="ProtNLM"/>
    </source>
</evidence>
<keyword evidence="5" id="KW-1133">Transmembrane helix</keyword>
<dbReference type="CTD" id="26608"/>
<dbReference type="Gene3D" id="2.130.10.10">
    <property type="entry name" value="YVTN repeat-like/Quinoprotein amine dehydrogenase"/>
    <property type="match status" value="2"/>
</dbReference>
<dbReference type="RefSeq" id="XP_038058199.1">
    <property type="nucleotide sequence ID" value="XM_038202271.1"/>
</dbReference>
<dbReference type="InterPro" id="IPR036322">
    <property type="entry name" value="WD40_repeat_dom_sf"/>
</dbReference>
<feature type="repeat" description="WD" evidence="3">
    <location>
        <begin position="294"/>
        <end position="326"/>
    </location>
</feature>
<keyword evidence="5" id="KW-0472">Membrane</keyword>
<dbReference type="GO" id="GO:0005783">
    <property type="term" value="C:endoplasmic reticulum"/>
    <property type="evidence" value="ECO:0007669"/>
    <property type="project" value="TreeGrafter"/>
</dbReference>
<evidence type="ECO:0000256" key="3">
    <source>
        <dbReference type="PROSITE-ProRule" id="PRU00221"/>
    </source>
</evidence>
<dbReference type="PROSITE" id="PS50294">
    <property type="entry name" value="WD_REPEATS_REGION"/>
    <property type="match status" value="2"/>
</dbReference>
<evidence type="ECO:0000313" key="6">
    <source>
        <dbReference type="EnsemblMetazoa" id="XP_038058199.1"/>
    </source>
</evidence>
<dbReference type="GeneID" id="119729623"/>
<dbReference type="PANTHER" id="PTHR44321:SF1">
    <property type="entry name" value="TRANSDUCIN BETA-LIKE PROTEIN 2"/>
    <property type="match status" value="1"/>
</dbReference>
<feature type="repeat" description="WD" evidence="3">
    <location>
        <begin position="103"/>
        <end position="144"/>
    </location>
</feature>
<evidence type="ECO:0000256" key="4">
    <source>
        <dbReference type="SAM" id="MobiDB-lite"/>
    </source>
</evidence>
<evidence type="ECO:0000256" key="5">
    <source>
        <dbReference type="SAM" id="Phobius"/>
    </source>
</evidence>
<keyword evidence="2" id="KW-0677">Repeat</keyword>
<dbReference type="AlphaFoldDB" id="A0A914A3P5"/>
<keyword evidence="7" id="KW-1185">Reference proteome</keyword>
<dbReference type="SMART" id="SM00320">
    <property type="entry name" value="WD40"/>
    <property type="match status" value="6"/>
</dbReference>
<dbReference type="PANTHER" id="PTHR44321">
    <property type="entry name" value="TRANSDUCIN BETA-LIKE PROTEIN 2"/>
    <property type="match status" value="1"/>
</dbReference>
<dbReference type="OrthoDB" id="346371at2759"/>
<dbReference type="Pfam" id="PF00400">
    <property type="entry name" value="WD40"/>
    <property type="match status" value="4"/>
</dbReference>
<dbReference type="PRINTS" id="PR00320">
    <property type="entry name" value="GPROTEINBRPT"/>
</dbReference>
<protein>
    <recommendedName>
        <fullName evidence="8">Transducin beta-like protein 2</fullName>
    </recommendedName>
</protein>
<proteinExistence type="predicted"/>
<evidence type="ECO:0000313" key="7">
    <source>
        <dbReference type="Proteomes" id="UP000887568"/>
    </source>
</evidence>
<dbReference type="InterPro" id="IPR020472">
    <property type="entry name" value="WD40_PAC1"/>
</dbReference>
<dbReference type="InterPro" id="IPR015943">
    <property type="entry name" value="WD40/YVTN_repeat-like_dom_sf"/>
</dbReference>
<keyword evidence="1 3" id="KW-0853">WD repeat</keyword>
<accession>A0A914A3P5</accession>
<dbReference type="GO" id="GO:0030968">
    <property type="term" value="P:endoplasmic reticulum unfolded protein response"/>
    <property type="evidence" value="ECO:0007669"/>
    <property type="project" value="TreeGrafter"/>
</dbReference>
<dbReference type="EnsemblMetazoa" id="XM_038202271.1">
    <property type="protein sequence ID" value="XP_038058199.1"/>
    <property type="gene ID" value="LOC119729623"/>
</dbReference>
<feature type="repeat" description="WD" evidence="3">
    <location>
        <begin position="201"/>
        <end position="237"/>
    </location>
</feature>
<feature type="region of interest" description="Disordered" evidence="4">
    <location>
        <begin position="51"/>
        <end position="91"/>
    </location>
</feature>
<dbReference type="InterPro" id="IPR042410">
    <property type="entry name" value="WBSCR13"/>
</dbReference>
<dbReference type="Proteomes" id="UP000887568">
    <property type="component" value="Unplaced"/>
</dbReference>
<dbReference type="InterPro" id="IPR001680">
    <property type="entry name" value="WD40_rpt"/>
</dbReference>
<dbReference type="PROSITE" id="PS50082">
    <property type="entry name" value="WD_REPEATS_2"/>
    <property type="match status" value="3"/>
</dbReference>
<dbReference type="PROSITE" id="PS00678">
    <property type="entry name" value="WD_REPEATS_1"/>
    <property type="match status" value="1"/>
</dbReference>
<keyword evidence="5" id="KW-0812">Transmembrane</keyword>
<reference evidence="6" key="1">
    <citation type="submission" date="2022-11" db="UniProtKB">
        <authorList>
            <consortium name="EnsemblMetazoa"/>
        </authorList>
    </citation>
    <scope>IDENTIFICATION</scope>
</reference>